<proteinExistence type="predicted"/>
<dbReference type="AlphaFoldDB" id="A0A813S7G4"/>
<dbReference type="Proteomes" id="UP000663879">
    <property type="component" value="Unassembled WGS sequence"/>
</dbReference>
<gene>
    <name evidence="1" type="ORF">OXX778_LOCUS5947</name>
</gene>
<organism evidence="1 2">
    <name type="scientific">Brachionus calyciflorus</name>
    <dbReference type="NCBI Taxonomy" id="104777"/>
    <lineage>
        <taxon>Eukaryota</taxon>
        <taxon>Metazoa</taxon>
        <taxon>Spiralia</taxon>
        <taxon>Gnathifera</taxon>
        <taxon>Rotifera</taxon>
        <taxon>Eurotatoria</taxon>
        <taxon>Monogononta</taxon>
        <taxon>Pseudotrocha</taxon>
        <taxon>Ploima</taxon>
        <taxon>Brachionidae</taxon>
        <taxon>Brachionus</taxon>
    </lineage>
</organism>
<sequence>MNQELNFSQIDQIFNRFSLNSLQKIKANIENERTRKEIEQNDLDWEDSIPKIRSLNSKLNLPNKEFVAGQNLPKKYRFLFPKELFGKPIEEMDDFYKCDYVIFFFNLYTCRHLKTKISALGKKLKQTSTFDFFHLNFHCTEHTYIYLAFQNKVVLTKT</sequence>
<name>A0A813S7G4_9BILA</name>
<comment type="caution">
    <text evidence="1">The sequence shown here is derived from an EMBL/GenBank/DDBJ whole genome shotgun (WGS) entry which is preliminary data.</text>
</comment>
<evidence type="ECO:0000313" key="1">
    <source>
        <dbReference type="EMBL" id="CAF0790610.1"/>
    </source>
</evidence>
<dbReference type="EMBL" id="CAJNOC010000677">
    <property type="protein sequence ID" value="CAF0790610.1"/>
    <property type="molecule type" value="Genomic_DNA"/>
</dbReference>
<evidence type="ECO:0000313" key="2">
    <source>
        <dbReference type="Proteomes" id="UP000663879"/>
    </source>
</evidence>
<accession>A0A813S7G4</accession>
<protein>
    <submittedName>
        <fullName evidence="1">Uncharacterized protein</fullName>
    </submittedName>
</protein>
<reference evidence="1" key="1">
    <citation type="submission" date="2021-02" db="EMBL/GenBank/DDBJ databases">
        <authorList>
            <person name="Nowell W R."/>
        </authorList>
    </citation>
    <scope>NUCLEOTIDE SEQUENCE</scope>
    <source>
        <strain evidence="1">Ploen Becks lab</strain>
    </source>
</reference>
<keyword evidence="2" id="KW-1185">Reference proteome</keyword>